<sequence>MANNNRRLRTLPIGNQAASSSYYLPHQASASYFRDHQAPAPLPSIPPPPLSPLPNQVNAGGGVNQANIGAHQAGGGVPVNNQAGGSANQANVGAHQAGGDTHQAGGGVPAKNQAGGGVPANNQAGGGVPANNQAGSSANQANVGAYQAGDGAHQAGGGVPANNQAGGGVPVNNQAGGGANQANVGADQAGGGAHQANVGVNQAGDLPTRGDLQRQVPRGYLQRQVPRGFLQGQILRGYAHNGHALHRYAPYGYVPYGHAPQYGVQYQLSYEQAFLNFYCPSQPPIQDLQLLAGCYGMHQGPPPPVQLIPDRVELPQEQDLDRQVPGHQAGGGPANDQDGRGPNHAGGVGPANNQEAGSVADDYDLAANDGQEQAMDLPLRECPPSEPGSPRSSVKRGRRRAAGRLRANYTRSRGRGRGGNVIIYM</sequence>
<evidence type="ECO:0000313" key="2">
    <source>
        <dbReference type="EMBL" id="KAH0555267.1"/>
    </source>
</evidence>
<gene>
    <name evidence="2" type="ORF">KQX54_016603</name>
</gene>
<protein>
    <submittedName>
        <fullName evidence="2">Uncharacterized protein</fullName>
    </submittedName>
</protein>
<feature type="compositionally biased region" description="Gly residues" evidence="1">
    <location>
        <begin position="112"/>
        <end position="128"/>
    </location>
</feature>
<feature type="region of interest" description="Disordered" evidence="1">
    <location>
        <begin position="112"/>
        <end position="136"/>
    </location>
</feature>
<dbReference type="Proteomes" id="UP000826195">
    <property type="component" value="Unassembled WGS sequence"/>
</dbReference>
<keyword evidence="3" id="KW-1185">Reference proteome</keyword>
<feature type="region of interest" description="Disordered" evidence="1">
    <location>
        <begin position="148"/>
        <end position="212"/>
    </location>
</feature>
<reference evidence="2 3" key="1">
    <citation type="journal article" date="2021" name="J. Hered.">
        <title>A chromosome-level genome assembly of the parasitoid wasp, Cotesia glomerata (Hymenoptera: Braconidae).</title>
        <authorList>
            <person name="Pinto B.J."/>
            <person name="Weis J.J."/>
            <person name="Gamble T."/>
            <person name="Ode P.J."/>
            <person name="Paul R."/>
            <person name="Zaspel J.M."/>
        </authorList>
    </citation>
    <scope>NUCLEOTIDE SEQUENCE [LARGE SCALE GENOMIC DNA]</scope>
    <source>
        <strain evidence="2">CgM1</strain>
    </source>
</reference>
<feature type="region of interest" description="Disordered" evidence="1">
    <location>
        <begin position="322"/>
        <end position="356"/>
    </location>
</feature>
<comment type="caution">
    <text evidence="2">The sequence shown here is derived from an EMBL/GenBank/DDBJ whole genome shotgun (WGS) entry which is preliminary data.</text>
</comment>
<name>A0AAV7IQ33_COTGL</name>
<feature type="compositionally biased region" description="Gly residues" evidence="1">
    <location>
        <begin position="154"/>
        <end position="179"/>
    </location>
</feature>
<dbReference type="EMBL" id="JAHXZJ010001119">
    <property type="protein sequence ID" value="KAH0555267.1"/>
    <property type="molecule type" value="Genomic_DNA"/>
</dbReference>
<organism evidence="2 3">
    <name type="scientific">Cotesia glomerata</name>
    <name type="common">Lepidopteran parasitic wasp</name>
    <name type="synonym">Apanteles glomeratus</name>
    <dbReference type="NCBI Taxonomy" id="32391"/>
    <lineage>
        <taxon>Eukaryota</taxon>
        <taxon>Metazoa</taxon>
        <taxon>Ecdysozoa</taxon>
        <taxon>Arthropoda</taxon>
        <taxon>Hexapoda</taxon>
        <taxon>Insecta</taxon>
        <taxon>Pterygota</taxon>
        <taxon>Neoptera</taxon>
        <taxon>Endopterygota</taxon>
        <taxon>Hymenoptera</taxon>
        <taxon>Apocrita</taxon>
        <taxon>Ichneumonoidea</taxon>
        <taxon>Braconidae</taxon>
        <taxon>Microgastrinae</taxon>
        <taxon>Cotesia</taxon>
    </lineage>
</organism>
<evidence type="ECO:0000256" key="1">
    <source>
        <dbReference type="SAM" id="MobiDB-lite"/>
    </source>
</evidence>
<evidence type="ECO:0000313" key="3">
    <source>
        <dbReference type="Proteomes" id="UP000826195"/>
    </source>
</evidence>
<feature type="compositionally biased region" description="Basic residues" evidence="1">
    <location>
        <begin position="393"/>
        <end position="403"/>
    </location>
</feature>
<dbReference type="AlphaFoldDB" id="A0AAV7IQ33"/>
<accession>A0AAV7IQ33</accession>
<feature type="region of interest" description="Disordered" evidence="1">
    <location>
        <begin position="376"/>
        <end position="425"/>
    </location>
</feature>
<proteinExistence type="predicted"/>